<evidence type="ECO:0000256" key="1">
    <source>
        <dbReference type="ARBA" id="ARBA00004141"/>
    </source>
</evidence>
<feature type="transmembrane region" description="Helical" evidence="13">
    <location>
        <begin position="58"/>
        <end position="77"/>
    </location>
</feature>
<evidence type="ECO:0000256" key="11">
    <source>
        <dbReference type="ARBA" id="ARBA00023303"/>
    </source>
</evidence>
<dbReference type="KEGG" id="stui:GCM10017668_61990"/>
<dbReference type="GO" id="GO:0005267">
    <property type="term" value="F:potassium channel activity"/>
    <property type="evidence" value="ECO:0007669"/>
    <property type="project" value="UniProtKB-KW"/>
</dbReference>
<name>A0A7G1NS27_9ACTN</name>
<keyword evidence="4" id="KW-0633">Potassium transport</keyword>
<dbReference type="AlphaFoldDB" id="A0A7G1NS27"/>
<dbReference type="EMBL" id="AP023439">
    <property type="protein sequence ID" value="BCL24356.1"/>
    <property type="molecule type" value="Genomic_DNA"/>
</dbReference>
<dbReference type="PANTHER" id="PTHR31462">
    <property type="entry name" value="ENDOSOMAL/LYSOSOMAL POTASSIUM CHANNEL TMEM175"/>
    <property type="match status" value="1"/>
</dbReference>
<keyword evidence="6" id="KW-0631">Potassium channel</keyword>
<evidence type="ECO:0000256" key="9">
    <source>
        <dbReference type="ARBA" id="ARBA00023065"/>
    </source>
</evidence>
<dbReference type="GO" id="GO:0016020">
    <property type="term" value="C:membrane"/>
    <property type="evidence" value="ECO:0007669"/>
    <property type="project" value="UniProtKB-SubCell"/>
</dbReference>
<evidence type="ECO:0000313" key="14">
    <source>
        <dbReference type="EMBL" id="BCL24356.1"/>
    </source>
</evidence>
<feature type="transmembrane region" description="Helical" evidence="13">
    <location>
        <begin position="21"/>
        <end position="38"/>
    </location>
</feature>
<evidence type="ECO:0000256" key="10">
    <source>
        <dbReference type="ARBA" id="ARBA00023136"/>
    </source>
</evidence>
<sequence length="211" mass="22544">MRAPTVGRMWTSRPDGGPERLVTLVDGVFAIAITLLVLDLSVPRELDPAAYRRALVELLPDLGAYALSVAVLGSFWRDHRRIFQDVRQIDGQVIGISMVGLGVAALVPFPTRLLAEYGTQPVSVAVYAGAVAALGACHLGLAALLAKRPWLRHGTPSEAATALYLLDSAASVVVFLATVPLAMVAGPRIMWMWLALVPVKVYLGRRLTGPA</sequence>
<comment type="catalytic activity">
    <reaction evidence="12">
        <text>K(+)(in) = K(+)(out)</text>
        <dbReference type="Rhea" id="RHEA:29463"/>
        <dbReference type="ChEBI" id="CHEBI:29103"/>
    </reaction>
</comment>
<evidence type="ECO:0000256" key="2">
    <source>
        <dbReference type="ARBA" id="ARBA00006920"/>
    </source>
</evidence>
<keyword evidence="9" id="KW-0406">Ion transport</keyword>
<keyword evidence="8 13" id="KW-1133">Transmembrane helix</keyword>
<evidence type="ECO:0008006" key="16">
    <source>
        <dbReference type="Google" id="ProtNLM"/>
    </source>
</evidence>
<dbReference type="PANTHER" id="PTHR31462:SF5">
    <property type="entry name" value="ENDOSOMAL_LYSOSOMAL PROTON CHANNEL TMEM175"/>
    <property type="match status" value="1"/>
</dbReference>
<keyword evidence="11" id="KW-0407">Ion channel</keyword>
<evidence type="ECO:0000313" key="15">
    <source>
        <dbReference type="Proteomes" id="UP000516373"/>
    </source>
</evidence>
<keyword evidence="7" id="KW-0630">Potassium</keyword>
<organism evidence="14 15">
    <name type="scientific">Streptomyces tuirus</name>
    <dbReference type="NCBI Taxonomy" id="68278"/>
    <lineage>
        <taxon>Bacteria</taxon>
        <taxon>Bacillati</taxon>
        <taxon>Actinomycetota</taxon>
        <taxon>Actinomycetes</taxon>
        <taxon>Kitasatosporales</taxon>
        <taxon>Streptomycetaceae</taxon>
        <taxon>Streptomyces</taxon>
    </lineage>
</organism>
<keyword evidence="10 13" id="KW-0472">Membrane</keyword>
<comment type="subcellular location">
    <subcellularLocation>
        <location evidence="1">Membrane</location>
        <topology evidence="1">Multi-pass membrane protein</topology>
    </subcellularLocation>
</comment>
<evidence type="ECO:0000256" key="12">
    <source>
        <dbReference type="ARBA" id="ARBA00034430"/>
    </source>
</evidence>
<accession>A0A7G1NS27</accession>
<evidence type="ECO:0000256" key="7">
    <source>
        <dbReference type="ARBA" id="ARBA00022958"/>
    </source>
</evidence>
<dbReference type="InterPro" id="IPR010617">
    <property type="entry name" value="TMEM175-like"/>
</dbReference>
<feature type="transmembrane region" description="Helical" evidence="13">
    <location>
        <begin position="89"/>
        <end position="109"/>
    </location>
</feature>
<evidence type="ECO:0000256" key="6">
    <source>
        <dbReference type="ARBA" id="ARBA00022826"/>
    </source>
</evidence>
<evidence type="ECO:0000256" key="13">
    <source>
        <dbReference type="SAM" id="Phobius"/>
    </source>
</evidence>
<evidence type="ECO:0000256" key="4">
    <source>
        <dbReference type="ARBA" id="ARBA00022538"/>
    </source>
</evidence>
<proteinExistence type="inferred from homology"/>
<dbReference type="Proteomes" id="UP000516373">
    <property type="component" value="Chromosome"/>
</dbReference>
<dbReference type="Pfam" id="PF06736">
    <property type="entry name" value="TMEM175"/>
    <property type="match status" value="1"/>
</dbReference>
<keyword evidence="3" id="KW-0813">Transport</keyword>
<protein>
    <recommendedName>
        <fullName evidence="16">DUF1211 domain-containing membrane protein</fullName>
    </recommendedName>
</protein>
<comment type="similarity">
    <text evidence="2">Belongs to the TMEM175 family.</text>
</comment>
<gene>
    <name evidence="14" type="ORF">GCM10017668_61990</name>
</gene>
<evidence type="ECO:0000256" key="3">
    <source>
        <dbReference type="ARBA" id="ARBA00022448"/>
    </source>
</evidence>
<keyword evidence="5 13" id="KW-0812">Transmembrane</keyword>
<evidence type="ECO:0000256" key="5">
    <source>
        <dbReference type="ARBA" id="ARBA00022692"/>
    </source>
</evidence>
<dbReference type="GO" id="GO:0015252">
    <property type="term" value="F:proton channel activity"/>
    <property type="evidence" value="ECO:0007669"/>
    <property type="project" value="InterPro"/>
</dbReference>
<reference evidence="14 15" key="1">
    <citation type="journal article" date="2014" name="Int. J. Syst. Evol. Microbiol.">
        <title>Complete genome sequence of Corynebacterium casei LMG S-19264T (=DSM 44701T), isolated from a smear-ripened cheese.</title>
        <authorList>
            <consortium name="US DOE Joint Genome Institute (JGI-PGF)"/>
            <person name="Walter F."/>
            <person name="Albersmeier A."/>
            <person name="Kalinowski J."/>
            <person name="Ruckert C."/>
        </authorList>
    </citation>
    <scope>NUCLEOTIDE SEQUENCE [LARGE SCALE GENOMIC DNA]</scope>
    <source>
        <strain evidence="14 15">JCM 4255</strain>
    </source>
</reference>
<feature type="transmembrane region" description="Helical" evidence="13">
    <location>
        <begin position="124"/>
        <end position="146"/>
    </location>
</feature>
<evidence type="ECO:0000256" key="8">
    <source>
        <dbReference type="ARBA" id="ARBA00022989"/>
    </source>
</evidence>